<dbReference type="InterPro" id="IPR024692">
    <property type="entry name" value="PTS_EI"/>
</dbReference>
<feature type="domain" description="Phosphotransferase system enzyme I N-terminal" evidence="20">
    <location>
        <begin position="9"/>
        <end position="120"/>
    </location>
</feature>
<keyword evidence="22" id="KW-1185">Reference proteome</keyword>
<evidence type="ECO:0000256" key="16">
    <source>
        <dbReference type="ARBA" id="ARBA00033235"/>
    </source>
</evidence>
<feature type="domain" description="PEP-utilising enzyme mobile" evidence="18">
    <location>
        <begin position="148"/>
        <end position="219"/>
    </location>
</feature>
<evidence type="ECO:0000256" key="5">
    <source>
        <dbReference type="ARBA" id="ARBA00007837"/>
    </source>
</evidence>
<dbReference type="PANTHER" id="PTHR46244">
    <property type="entry name" value="PHOSPHOENOLPYRUVATE-PROTEIN PHOSPHOTRANSFERASE"/>
    <property type="match status" value="1"/>
</dbReference>
<keyword evidence="14 17" id="KW-0418">Kinase</keyword>
<evidence type="ECO:0000259" key="19">
    <source>
        <dbReference type="Pfam" id="PF02896"/>
    </source>
</evidence>
<dbReference type="Pfam" id="PF02896">
    <property type="entry name" value="PEP-utilizers_C"/>
    <property type="match status" value="1"/>
</dbReference>
<evidence type="ECO:0000256" key="12">
    <source>
        <dbReference type="ARBA" id="ARBA00022683"/>
    </source>
</evidence>
<dbReference type="EMBL" id="JAOQJU010000035">
    <property type="protein sequence ID" value="MCU6688077.1"/>
    <property type="molecule type" value="Genomic_DNA"/>
</dbReference>
<dbReference type="RefSeq" id="WP_158371968.1">
    <property type="nucleotide sequence ID" value="NZ_JAOQJU010000035.1"/>
</dbReference>
<keyword evidence="10 17" id="KW-0762">Sugar transport</keyword>
<dbReference type="SUPFAM" id="SSF51621">
    <property type="entry name" value="Phosphoenolpyruvate/pyruvate domain"/>
    <property type="match status" value="1"/>
</dbReference>
<feature type="domain" description="PEP-utilising enzyme C-terminal" evidence="19">
    <location>
        <begin position="246"/>
        <end position="531"/>
    </location>
</feature>
<comment type="caution">
    <text evidence="21">The sequence shown here is derived from an EMBL/GenBank/DDBJ whole genome shotgun (WGS) entry which is preliminary data.</text>
</comment>
<comment type="similarity">
    <text evidence="5 17">Belongs to the PEP-utilizing enzyme family.</text>
</comment>
<evidence type="ECO:0000256" key="11">
    <source>
        <dbReference type="ARBA" id="ARBA00022679"/>
    </source>
</evidence>
<evidence type="ECO:0000256" key="8">
    <source>
        <dbReference type="ARBA" id="ARBA00022448"/>
    </source>
</evidence>
<dbReference type="Gene3D" id="3.50.30.10">
    <property type="entry name" value="Phosphohistidine domain"/>
    <property type="match status" value="1"/>
</dbReference>
<keyword evidence="15 17" id="KW-0460">Magnesium</keyword>
<evidence type="ECO:0000256" key="10">
    <source>
        <dbReference type="ARBA" id="ARBA00022597"/>
    </source>
</evidence>
<evidence type="ECO:0000259" key="20">
    <source>
        <dbReference type="Pfam" id="PF05524"/>
    </source>
</evidence>
<dbReference type="Gene3D" id="1.10.274.10">
    <property type="entry name" value="PtsI, HPr-binding domain"/>
    <property type="match status" value="1"/>
</dbReference>
<comment type="catalytic activity">
    <reaction evidence="1 17">
        <text>L-histidyl-[protein] + phosphoenolpyruvate = N(pros)-phospho-L-histidyl-[protein] + pyruvate</text>
        <dbReference type="Rhea" id="RHEA:23880"/>
        <dbReference type="Rhea" id="RHEA-COMP:9745"/>
        <dbReference type="Rhea" id="RHEA-COMP:9746"/>
        <dbReference type="ChEBI" id="CHEBI:15361"/>
        <dbReference type="ChEBI" id="CHEBI:29979"/>
        <dbReference type="ChEBI" id="CHEBI:58702"/>
        <dbReference type="ChEBI" id="CHEBI:64837"/>
        <dbReference type="EC" id="2.7.3.9"/>
    </reaction>
</comment>
<dbReference type="PROSITE" id="PS00742">
    <property type="entry name" value="PEP_ENZYMES_2"/>
    <property type="match status" value="1"/>
</dbReference>
<dbReference type="PIRSF" id="PIRSF000732">
    <property type="entry name" value="PTS_enzyme_I"/>
    <property type="match status" value="1"/>
</dbReference>
<dbReference type="InterPro" id="IPR050499">
    <property type="entry name" value="PEP-utilizing_PTS_enzyme"/>
</dbReference>
<dbReference type="PRINTS" id="PR01736">
    <property type="entry name" value="PHPHTRNFRASE"/>
</dbReference>
<evidence type="ECO:0000256" key="14">
    <source>
        <dbReference type="ARBA" id="ARBA00022777"/>
    </source>
</evidence>
<evidence type="ECO:0000256" key="2">
    <source>
        <dbReference type="ARBA" id="ARBA00001946"/>
    </source>
</evidence>
<gene>
    <name evidence="21" type="primary">ptsP</name>
    <name evidence="21" type="ORF">OCV99_16380</name>
</gene>
<comment type="subcellular location">
    <subcellularLocation>
        <location evidence="4 17">Cytoplasm</location>
    </subcellularLocation>
</comment>
<protein>
    <recommendedName>
        <fullName evidence="7 17">Phosphoenolpyruvate-protein phosphotransferase</fullName>
        <ecNumber evidence="6 17">2.7.3.9</ecNumber>
    </recommendedName>
    <alternativeName>
        <fullName evidence="16 17">Phosphotransferase system, enzyme I</fullName>
    </alternativeName>
</protein>
<evidence type="ECO:0000313" key="22">
    <source>
        <dbReference type="Proteomes" id="UP001652431"/>
    </source>
</evidence>
<evidence type="ECO:0000256" key="3">
    <source>
        <dbReference type="ARBA" id="ARBA00002728"/>
    </source>
</evidence>
<dbReference type="Pfam" id="PF05524">
    <property type="entry name" value="PEP-utilisers_N"/>
    <property type="match status" value="1"/>
</dbReference>
<dbReference type="InterPro" id="IPR036637">
    <property type="entry name" value="Phosphohistidine_dom_sf"/>
</dbReference>
<evidence type="ECO:0000256" key="17">
    <source>
        <dbReference type="PIRNR" id="PIRNR000732"/>
    </source>
</evidence>
<evidence type="ECO:0000259" key="18">
    <source>
        <dbReference type="Pfam" id="PF00391"/>
    </source>
</evidence>
<dbReference type="InterPro" id="IPR015813">
    <property type="entry name" value="Pyrv/PenolPyrv_kinase-like_dom"/>
</dbReference>
<keyword evidence="8 17" id="KW-0813">Transport</keyword>
<evidence type="ECO:0000256" key="1">
    <source>
        <dbReference type="ARBA" id="ARBA00000683"/>
    </source>
</evidence>
<dbReference type="InterPro" id="IPR036618">
    <property type="entry name" value="PtsI_HPr-bd_sf"/>
</dbReference>
<dbReference type="InterPro" id="IPR000121">
    <property type="entry name" value="PEP_util_C"/>
</dbReference>
<evidence type="ECO:0000256" key="4">
    <source>
        <dbReference type="ARBA" id="ARBA00004496"/>
    </source>
</evidence>
<dbReference type="InterPro" id="IPR023151">
    <property type="entry name" value="PEP_util_CS"/>
</dbReference>
<name>A0ABT2RRP8_9FIRM</name>
<evidence type="ECO:0000256" key="6">
    <source>
        <dbReference type="ARBA" id="ARBA00012232"/>
    </source>
</evidence>
<dbReference type="InterPro" id="IPR008731">
    <property type="entry name" value="PTS_EIN"/>
</dbReference>
<dbReference type="SUPFAM" id="SSF47831">
    <property type="entry name" value="Enzyme I of the PEP:sugar phosphotransferase system HPr-binding (sub)domain"/>
    <property type="match status" value="1"/>
</dbReference>
<evidence type="ECO:0000256" key="15">
    <source>
        <dbReference type="ARBA" id="ARBA00022842"/>
    </source>
</evidence>
<dbReference type="PANTHER" id="PTHR46244:SF3">
    <property type="entry name" value="PHOSPHOENOLPYRUVATE-PROTEIN PHOSPHOTRANSFERASE"/>
    <property type="match status" value="1"/>
</dbReference>
<evidence type="ECO:0000256" key="7">
    <source>
        <dbReference type="ARBA" id="ARBA00016544"/>
    </source>
</evidence>
<evidence type="ECO:0000256" key="13">
    <source>
        <dbReference type="ARBA" id="ARBA00022723"/>
    </source>
</evidence>
<dbReference type="InterPro" id="IPR006318">
    <property type="entry name" value="PTS_EI-like"/>
</dbReference>
<dbReference type="NCBIfam" id="TIGR01417">
    <property type="entry name" value="PTS_I_fam"/>
    <property type="match status" value="1"/>
</dbReference>
<dbReference type="EC" id="2.7.3.9" evidence="6 17"/>
<evidence type="ECO:0000256" key="9">
    <source>
        <dbReference type="ARBA" id="ARBA00022490"/>
    </source>
</evidence>
<dbReference type="Proteomes" id="UP001652431">
    <property type="component" value="Unassembled WGS sequence"/>
</dbReference>
<dbReference type="Gene3D" id="3.20.20.60">
    <property type="entry name" value="Phosphoenolpyruvate-binding domains"/>
    <property type="match status" value="1"/>
</dbReference>
<keyword evidence="11 17" id="KW-0808">Transferase</keyword>
<reference evidence="21 22" key="1">
    <citation type="journal article" date="2021" name="ISME Commun">
        <title>Automated analysis of genomic sequences facilitates high-throughput and comprehensive description of bacteria.</title>
        <authorList>
            <person name="Hitch T.C.A."/>
        </authorList>
    </citation>
    <scope>NUCLEOTIDE SEQUENCE [LARGE SCALE GENOMIC DNA]</scope>
    <source>
        <strain evidence="21 22">Sanger_03</strain>
    </source>
</reference>
<keyword evidence="9 17" id="KW-0963">Cytoplasm</keyword>
<comment type="function">
    <text evidence="3 17">General (non sugar-specific) component of the phosphoenolpyruvate-dependent sugar phosphotransferase system (sugar PTS). This major carbohydrate active-transport system catalyzes the phosphorylation of incoming sugar substrates concomitantly with their translocation across the cell membrane. Enzyme I transfers the phosphoryl group from phosphoenolpyruvate (PEP) to the phosphoryl carrier protein (HPr).</text>
</comment>
<accession>A0ABT2RRP8</accession>
<dbReference type="InterPro" id="IPR040442">
    <property type="entry name" value="Pyrv_kinase-like_dom_sf"/>
</dbReference>
<sequence length="533" mass="59423">MERIDVEKTASRGIAAAVAYKYLEPDWTPDMTLLAEEEVEAEQQRFAAVKGAVLQELGELAAENEIFAAHLEIADDFMLQEGITSKIRDEKKNAQLAVHEVVEEFAAVFAAMDDAYMKERGADIKDVGKRFLAGLKGIKRPDLGSLSSEVIVVAKDLYPSDTVKLSPELVKGIITEEGGVTSHVSIIAKSMNIPTLVGVKGILDKVEDGMMVCMDAEKGIIVTDPDASVLSEYQEKKKAYEEQRRHLESLRNVPAVTKDGKRISLCANVGNVEDIRKALPMNIDGVGLFRSEFLYMENTHFPTEEEQFEVYKEAAMLCPQELTIRTLDIGGDKDLSYFDFEKEENPFLGWRAIRISLDMKEMFKEQLRAILRASAFGHVRIMFPMIISLEELREAKALVEECKKELSAEGKVYDEKIELGMMMETPASVLLAETFAKEADFFSIGTNDLTQYLLAVDRGNKKIADRYDYFHPAVVSAIGQIIRAGHKEGIKVGMCGEMAGDKRAVPILLELGLDEFSMSAGSIDYVREQIINM</sequence>
<organism evidence="21 22">
    <name type="scientific">Dorea acetigenes</name>
    <dbReference type="NCBI Taxonomy" id="2981787"/>
    <lineage>
        <taxon>Bacteria</taxon>
        <taxon>Bacillati</taxon>
        <taxon>Bacillota</taxon>
        <taxon>Clostridia</taxon>
        <taxon>Lachnospirales</taxon>
        <taxon>Lachnospiraceae</taxon>
        <taxon>Dorea</taxon>
    </lineage>
</organism>
<proteinExistence type="inferred from homology"/>
<evidence type="ECO:0000313" key="21">
    <source>
        <dbReference type="EMBL" id="MCU6688077.1"/>
    </source>
</evidence>
<dbReference type="GO" id="GO:0008965">
    <property type="term" value="F:phosphoenolpyruvate-protein phosphotransferase activity"/>
    <property type="evidence" value="ECO:0007669"/>
    <property type="project" value="UniProtKB-EC"/>
</dbReference>
<dbReference type="Pfam" id="PF00391">
    <property type="entry name" value="PEP-utilizers"/>
    <property type="match status" value="1"/>
</dbReference>
<keyword evidence="13 17" id="KW-0479">Metal-binding</keyword>
<dbReference type="InterPro" id="IPR008279">
    <property type="entry name" value="PEP-util_enz_mobile_dom"/>
</dbReference>
<dbReference type="SUPFAM" id="SSF52009">
    <property type="entry name" value="Phosphohistidine domain"/>
    <property type="match status" value="1"/>
</dbReference>
<comment type="cofactor">
    <cofactor evidence="2 17">
        <name>Mg(2+)</name>
        <dbReference type="ChEBI" id="CHEBI:18420"/>
    </cofactor>
</comment>
<keyword evidence="12 17" id="KW-0598">Phosphotransferase system</keyword>